<organism evidence="2">
    <name type="scientific">Hymenochirus curtipes</name>
    <name type="common">western dwarf clawed frog</name>
    <dbReference type="NCBI Taxonomy" id="8362"/>
    <lineage>
        <taxon>Eukaryota</taxon>
        <taxon>Metazoa</taxon>
        <taxon>Chordata</taxon>
        <taxon>Craniata</taxon>
        <taxon>Vertebrata</taxon>
        <taxon>Euteleostomi</taxon>
        <taxon>Amphibia</taxon>
        <taxon>Batrachia</taxon>
        <taxon>Anura</taxon>
        <taxon>Pipoidea</taxon>
        <taxon>Pipidae</taxon>
        <taxon>Pipinae</taxon>
        <taxon>Hymenochirus</taxon>
    </lineage>
</organism>
<feature type="non-terminal residue" evidence="2">
    <location>
        <position position="1"/>
    </location>
</feature>
<dbReference type="SUPFAM" id="SSF50729">
    <property type="entry name" value="PH domain-like"/>
    <property type="match status" value="1"/>
</dbReference>
<dbReference type="InterPro" id="IPR001849">
    <property type="entry name" value="PH_domain"/>
</dbReference>
<accession>G5E3K7</accession>
<sequence>VTGDIHIGGVILQAVEKMGVSRDWSDHAIWWQQKRLWLLKTNWTLDKYGVSADALLFYPQRKPIILSPNQRSLRVRVCFSSTTFSACAEVCNVLGIFRKKMTLKGYNQNWVMLKATNLSCYSKEDARGESLLLLGLKGCEVIPDVNISSQKFCIRLLVPSPDGMNEVYLRCDDEQQYARWMAGCRLAAKGRTMDSSYEEVQSVLSFLSLQK</sequence>
<dbReference type="Gene3D" id="3.10.20.90">
    <property type="entry name" value="Phosphatidylinositol 3-kinase Catalytic Subunit, Chain A, domain 1"/>
    <property type="match status" value="1"/>
</dbReference>
<dbReference type="PROSITE" id="PS50003">
    <property type="entry name" value="PH_DOMAIN"/>
    <property type="match status" value="1"/>
</dbReference>
<dbReference type="EMBL" id="JP287971">
    <property type="protein sequence ID" value="AEQ18619.1"/>
    <property type="molecule type" value="mRNA"/>
</dbReference>
<dbReference type="GO" id="GO:0070527">
    <property type="term" value="P:platelet aggregation"/>
    <property type="evidence" value="ECO:0007669"/>
    <property type="project" value="TreeGrafter"/>
</dbReference>
<dbReference type="GO" id="GO:0007229">
    <property type="term" value="P:integrin-mediated signaling pathway"/>
    <property type="evidence" value="ECO:0007669"/>
    <property type="project" value="InterPro"/>
</dbReference>
<dbReference type="Pfam" id="PF00169">
    <property type="entry name" value="PH"/>
    <property type="match status" value="1"/>
</dbReference>
<dbReference type="GO" id="GO:0007160">
    <property type="term" value="P:cell-matrix adhesion"/>
    <property type="evidence" value="ECO:0007669"/>
    <property type="project" value="TreeGrafter"/>
</dbReference>
<feature type="non-terminal residue" evidence="2">
    <location>
        <position position="211"/>
    </location>
</feature>
<name>G5E3K7_9PIPI</name>
<dbReference type="Gene3D" id="2.30.29.30">
    <property type="entry name" value="Pleckstrin-homology domain (PH domain)/Phosphotyrosine-binding domain (PTB)"/>
    <property type="match status" value="1"/>
</dbReference>
<reference evidence="2" key="1">
    <citation type="submission" date="2011-09" db="EMBL/GenBank/DDBJ databases">
        <title>The odds of duplicate gene persistence after polyploidization.</title>
        <authorList>
            <person name="Chain F.J.J."/>
            <person name="Evans B.J."/>
            <person name="Dushoff J."/>
        </authorList>
    </citation>
    <scope>NUCLEOTIDE SEQUENCE</scope>
    <source>
        <tissue evidence="2">Liver</tissue>
    </source>
</reference>
<dbReference type="GO" id="GO:0030055">
    <property type="term" value="C:cell-substrate junction"/>
    <property type="evidence" value="ECO:0007669"/>
    <property type="project" value="TreeGrafter"/>
</dbReference>
<dbReference type="PANTHER" id="PTHR16160">
    <property type="entry name" value="FERMITIN 2-RELATED"/>
    <property type="match status" value="1"/>
</dbReference>
<dbReference type="GO" id="GO:0033632">
    <property type="term" value="P:regulation of cell-cell adhesion mediated by integrin"/>
    <property type="evidence" value="ECO:0007669"/>
    <property type="project" value="TreeGrafter"/>
</dbReference>
<dbReference type="InterPro" id="IPR037843">
    <property type="entry name" value="Kindlin/fermitin"/>
</dbReference>
<protein>
    <submittedName>
        <fullName evidence="2">Putative fermitin family member 3</fullName>
    </submittedName>
</protein>
<feature type="domain" description="PH" evidence="1">
    <location>
        <begin position="90"/>
        <end position="189"/>
    </location>
</feature>
<dbReference type="InterPro" id="IPR040790">
    <property type="entry name" value="Kindlin_2_N"/>
</dbReference>
<dbReference type="GO" id="GO:0005178">
    <property type="term" value="F:integrin binding"/>
    <property type="evidence" value="ECO:0007669"/>
    <property type="project" value="TreeGrafter"/>
</dbReference>
<dbReference type="AlphaFoldDB" id="G5E3K7"/>
<evidence type="ECO:0000313" key="2">
    <source>
        <dbReference type="EMBL" id="AEQ18619.1"/>
    </source>
</evidence>
<evidence type="ECO:0000259" key="1">
    <source>
        <dbReference type="PROSITE" id="PS50003"/>
    </source>
</evidence>
<dbReference type="Pfam" id="PF18124">
    <property type="entry name" value="Kindlin_2_N"/>
    <property type="match status" value="1"/>
</dbReference>
<dbReference type="GO" id="GO:0007159">
    <property type="term" value="P:leukocyte cell-cell adhesion"/>
    <property type="evidence" value="ECO:0007669"/>
    <property type="project" value="TreeGrafter"/>
</dbReference>
<proteinExistence type="evidence at transcript level"/>
<dbReference type="SMART" id="SM00233">
    <property type="entry name" value="PH"/>
    <property type="match status" value="1"/>
</dbReference>
<dbReference type="GO" id="GO:0033622">
    <property type="term" value="P:integrin activation"/>
    <property type="evidence" value="ECO:0007669"/>
    <property type="project" value="TreeGrafter"/>
</dbReference>
<dbReference type="InterPro" id="IPR011993">
    <property type="entry name" value="PH-like_dom_sf"/>
</dbReference>
<dbReference type="PANTHER" id="PTHR16160:SF1">
    <property type="entry name" value="FERMITIN FAMILY HOMOLOG 3"/>
    <property type="match status" value="1"/>
</dbReference>